<dbReference type="SUPFAM" id="SSF55608">
    <property type="entry name" value="Homing endonucleases"/>
    <property type="match status" value="2"/>
</dbReference>
<dbReference type="EMBL" id="MT114157">
    <property type="protein sequence ID" value="QPZ51074.1"/>
    <property type="molecule type" value="Genomic_DNA"/>
</dbReference>
<dbReference type="GO" id="GO:0004519">
    <property type="term" value="F:endonuclease activity"/>
    <property type="evidence" value="ECO:0007669"/>
    <property type="project" value="UniProtKB-KW"/>
</dbReference>
<gene>
    <name evidence="4" type="primary">orf391</name>
</gene>
<keyword evidence="4" id="KW-0255">Endonuclease</keyword>
<evidence type="ECO:0000259" key="3">
    <source>
        <dbReference type="Pfam" id="PF03161"/>
    </source>
</evidence>
<organism evidence="4">
    <name type="scientific">Clavaria fumosa</name>
    <dbReference type="NCBI Taxonomy" id="264083"/>
    <lineage>
        <taxon>Eukaryota</taxon>
        <taxon>Fungi</taxon>
        <taxon>Dikarya</taxon>
        <taxon>Basidiomycota</taxon>
        <taxon>Agaricomycotina</taxon>
        <taxon>Agaricomycetes</taxon>
        <taxon>Agaricomycetidae</taxon>
        <taxon>Agaricales</taxon>
        <taxon>Clavariineae</taxon>
        <taxon>Clavariaceae</taxon>
        <taxon>Clavaria</taxon>
    </lineage>
</organism>
<keyword evidence="4" id="KW-0540">Nuclease</keyword>
<keyword evidence="4" id="KW-0378">Hydrolase</keyword>
<dbReference type="InterPro" id="IPR027434">
    <property type="entry name" value="Homing_endonucl"/>
</dbReference>
<reference evidence="4" key="1">
    <citation type="journal article" date="2020" name="IMA Fungus">
        <title>The 256 kb mitochondrial genome of Clavaria fumosa is the largest among phylum Basidiomycota and is rich in introns and intronic ORFs.</title>
        <authorList>
            <person name="Wang X."/>
            <person name="Wang Y."/>
            <person name="Yao W."/>
            <person name="Shen J."/>
            <person name="Chen M."/>
            <person name="Gao M."/>
            <person name="Ren J."/>
            <person name="Li Q."/>
            <person name="Liu N."/>
        </authorList>
    </citation>
    <scope>NUCLEOTIDE SEQUENCE</scope>
</reference>
<evidence type="ECO:0000259" key="2">
    <source>
        <dbReference type="Pfam" id="PF00961"/>
    </source>
</evidence>
<dbReference type="Pfam" id="PF03161">
    <property type="entry name" value="LAGLIDADG_2"/>
    <property type="match status" value="1"/>
</dbReference>
<proteinExistence type="predicted"/>
<feature type="domain" description="Homing endonuclease LAGLIDADG" evidence="2">
    <location>
        <begin position="6"/>
        <end position="81"/>
    </location>
</feature>
<dbReference type="AlphaFoldDB" id="A0A7T3PCM6"/>
<dbReference type="Gene3D" id="3.10.28.10">
    <property type="entry name" value="Homing endonucleases"/>
    <property type="match status" value="3"/>
</dbReference>
<evidence type="ECO:0000256" key="1">
    <source>
        <dbReference type="ARBA" id="ARBA00002670"/>
    </source>
</evidence>
<keyword evidence="4" id="KW-0496">Mitochondrion</keyword>
<sequence>MAILPVEVIFQIGLHKKDLELLKLIQAYFDGIGIIVAYSNDICAFRVSSPKQILNKIIPHFDKYFLITQKQSDYLLFKNIVMWMERGKHLKAEGLQSIINIRASLNLGLSEVLKAAFLNTIPVVRPFIPKAESPHPEWMAGFITGANQIITNKHSVLYSTIANAKYNGRLNNTKARLIYRTYSTGRLTNSQRESFIVTPQLHEVIIGVSLGDLFIRKVPKGKNAFWNFEQGLINEGYILHLYDLFKDYCSSAPTKYDRLPDKRTDKVYSRIQFYTYSLPCFNYYHSLFYVNGVKIIPKNIGELLTPVGLAYWGMDDGAKSRNKFYLNTDSYSLSEVQLLIKVLKENFNLNCSYHLKRKDQYRIYIKKDSMDKFRSLVTPHFHESLMYKLTV</sequence>
<dbReference type="InterPro" id="IPR051289">
    <property type="entry name" value="LAGLIDADG_Endonuclease"/>
</dbReference>
<dbReference type="GeneID" id="65338478"/>
<name>A0A7T3PCM6_9AGAR</name>
<geneLocation type="mitochondrion" evidence="4"/>
<dbReference type="InterPro" id="IPR004860">
    <property type="entry name" value="LAGLIDADG_dom"/>
</dbReference>
<comment type="function">
    <text evidence="1">Mitochondrial DNA endonuclease involved in intron homing.</text>
</comment>
<dbReference type="PANTHER" id="PTHR36181:SF4">
    <property type="entry name" value="LAGLIDADG ENDONUCLEASE"/>
    <property type="match status" value="1"/>
</dbReference>
<dbReference type="Pfam" id="PF00961">
    <property type="entry name" value="LAGLIDADG_1"/>
    <property type="match status" value="1"/>
</dbReference>
<protein>
    <submittedName>
        <fullName evidence="4">LAGLIDADG endonuclease</fullName>
    </submittedName>
</protein>
<dbReference type="RefSeq" id="YP_010130172.1">
    <property type="nucleotide sequence ID" value="NC_056336.1"/>
</dbReference>
<accession>A0A7T3PCM6</accession>
<evidence type="ECO:0000313" key="4">
    <source>
        <dbReference type="EMBL" id="QPZ51074.1"/>
    </source>
</evidence>
<dbReference type="GO" id="GO:0005739">
    <property type="term" value="C:mitochondrion"/>
    <property type="evidence" value="ECO:0007669"/>
    <property type="project" value="UniProtKB-ARBA"/>
</dbReference>
<feature type="domain" description="Homing endonuclease LAGLIDADG" evidence="3">
    <location>
        <begin position="203"/>
        <end position="373"/>
    </location>
</feature>
<dbReference type="PANTHER" id="PTHR36181">
    <property type="entry name" value="INTRON-ENCODED ENDONUCLEASE AI3-RELATED"/>
    <property type="match status" value="1"/>
</dbReference>